<dbReference type="GO" id="GO:0035613">
    <property type="term" value="F:RNA stem-loop binding"/>
    <property type="evidence" value="ECO:0007669"/>
    <property type="project" value="TreeGrafter"/>
</dbReference>
<dbReference type="EC" id="3.1.26.4" evidence="2"/>
<evidence type="ECO:0000313" key="11">
    <source>
        <dbReference type="Proteomes" id="UP000052976"/>
    </source>
</evidence>
<keyword evidence="6" id="KW-0255">Endonuclease</keyword>
<dbReference type="InterPro" id="IPR000477">
    <property type="entry name" value="RT_dom"/>
</dbReference>
<dbReference type="SUPFAM" id="SSF56672">
    <property type="entry name" value="DNA/RNA polymerases"/>
    <property type="match status" value="1"/>
</dbReference>
<evidence type="ECO:0000256" key="1">
    <source>
        <dbReference type="ARBA" id="ARBA00010879"/>
    </source>
</evidence>
<keyword evidence="5" id="KW-0540">Nuclease</keyword>
<keyword evidence="3" id="KW-0808">Transferase</keyword>
<evidence type="ECO:0000256" key="3">
    <source>
        <dbReference type="ARBA" id="ARBA00022679"/>
    </source>
</evidence>
<evidence type="ECO:0000256" key="7">
    <source>
        <dbReference type="ARBA" id="ARBA00022801"/>
    </source>
</evidence>
<dbReference type="EMBL" id="KK719389">
    <property type="protein sequence ID" value="KFO63234.1"/>
    <property type="molecule type" value="Genomic_DNA"/>
</dbReference>
<reference evidence="10 11" key="1">
    <citation type="submission" date="2014-04" db="EMBL/GenBank/DDBJ databases">
        <title>Genome evolution of avian class.</title>
        <authorList>
            <person name="Zhang G."/>
            <person name="Li C."/>
        </authorList>
    </citation>
    <scope>NUCLEOTIDE SEQUENCE [LARGE SCALE GENOMIC DNA]</scope>
    <source>
        <strain evidence="10">BGI_N302</strain>
    </source>
</reference>
<gene>
    <name evidence="10" type="ORF">N302_04829</name>
</gene>
<evidence type="ECO:0000256" key="4">
    <source>
        <dbReference type="ARBA" id="ARBA00022695"/>
    </source>
</evidence>
<accession>A0A091F3T1</accession>
<feature type="non-terminal residue" evidence="10">
    <location>
        <position position="318"/>
    </location>
</feature>
<dbReference type="InterPro" id="IPR043502">
    <property type="entry name" value="DNA/RNA_pol_sf"/>
</dbReference>
<proteinExistence type="inferred from homology"/>
<organism evidence="10 11">
    <name type="scientific">Corvus brachyrhynchos</name>
    <name type="common">American crow</name>
    <dbReference type="NCBI Taxonomy" id="85066"/>
    <lineage>
        <taxon>Eukaryota</taxon>
        <taxon>Metazoa</taxon>
        <taxon>Chordata</taxon>
        <taxon>Craniata</taxon>
        <taxon>Vertebrata</taxon>
        <taxon>Euteleostomi</taxon>
        <taxon>Archelosauria</taxon>
        <taxon>Archosauria</taxon>
        <taxon>Dinosauria</taxon>
        <taxon>Saurischia</taxon>
        <taxon>Theropoda</taxon>
        <taxon>Coelurosauria</taxon>
        <taxon>Aves</taxon>
        <taxon>Neognathae</taxon>
        <taxon>Neoaves</taxon>
        <taxon>Telluraves</taxon>
        <taxon>Australaves</taxon>
        <taxon>Passeriformes</taxon>
        <taxon>Corvoidea</taxon>
        <taxon>Corvidae</taxon>
        <taxon>Corvus</taxon>
    </lineage>
</organism>
<keyword evidence="11" id="KW-1185">Reference proteome</keyword>
<feature type="non-terminal residue" evidence="10">
    <location>
        <position position="1"/>
    </location>
</feature>
<dbReference type="GO" id="GO:0003964">
    <property type="term" value="F:RNA-directed DNA polymerase activity"/>
    <property type="evidence" value="ECO:0007669"/>
    <property type="project" value="UniProtKB-KW"/>
</dbReference>
<dbReference type="Pfam" id="PF00078">
    <property type="entry name" value="RVT_1"/>
    <property type="match status" value="1"/>
</dbReference>
<dbReference type="Pfam" id="PF06817">
    <property type="entry name" value="RVT_thumb"/>
    <property type="match status" value="1"/>
</dbReference>
<sequence length="318" mass="36088">DAPCFAFSVPSINRQEPLLRYHWVVLPQGMKNSPTICQWFVAKALSPARQKYPQAKILYYMDDLLISAPTQKEIEEACGSVATEIKNAGLEISTSKIQETPPWRYLGGKMTEQAIIPQKIQLRIKINTLQDLQQLLGEINWIRSTLGITNDELAPVFDLLRGDGDIASPRTLTPEAQKALDRVAETFQKKQAHCCIVSQPFFHAVLGEKMQLYGLIFQWDATAKDSLLIIEWVFLPYRSPKTISTTMEMLAQLINRGRARLLTMTGKTMTGKDFSVIYLPLKKQYFDWALQKSEDLQTALLNYSGICSIYCPSHKLLQ</sequence>
<evidence type="ECO:0000256" key="8">
    <source>
        <dbReference type="ARBA" id="ARBA00022918"/>
    </source>
</evidence>
<keyword evidence="4" id="KW-0548">Nucleotidyltransferase</keyword>
<evidence type="ECO:0000256" key="2">
    <source>
        <dbReference type="ARBA" id="ARBA00012180"/>
    </source>
</evidence>
<dbReference type="InterPro" id="IPR010661">
    <property type="entry name" value="RVT_thumb"/>
</dbReference>
<protein>
    <recommendedName>
        <fullName evidence="2">ribonuclease H</fullName>
        <ecNumber evidence="2">3.1.26.4</ecNumber>
    </recommendedName>
</protein>
<feature type="domain" description="Reverse transcriptase" evidence="9">
    <location>
        <begin position="1"/>
        <end position="110"/>
    </location>
</feature>
<dbReference type="PANTHER" id="PTHR41694">
    <property type="entry name" value="ENDOGENOUS RETROVIRUS GROUP K MEMBER POL PROTEIN"/>
    <property type="match status" value="1"/>
</dbReference>
<name>A0A091F3T1_CORBR</name>
<evidence type="ECO:0000259" key="9">
    <source>
        <dbReference type="PROSITE" id="PS50878"/>
    </source>
</evidence>
<evidence type="ECO:0000256" key="6">
    <source>
        <dbReference type="ARBA" id="ARBA00022759"/>
    </source>
</evidence>
<keyword evidence="8" id="KW-0695">RNA-directed DNA polymerase</keyword>
<dbReference type="GO" id="GO:0004523">
    <property type="term" value="F:RNA-DNA hybrid ribonuclease activity"/>
    <property type="evidence" value="ECO:0007669"/>
    <property type="project" value="UniProtKB-EC"/>
</dbReference>
<dbReference type="PROSITE" id="PS50878">
    <property type="entry name" value="RT_POL"/>
    <property type="match status" value="1"/>
</dbReference>
<dbReference type="Gene3D" id="3.10.10.10">
    <property type="entry name" value="HIV Type 1 Reverse Transcriptase, subunit A, domain 1"/>
    <property type="match status" value="1"/>
</dbReference>
<dbReference type="Proteomes" id="UP000052976">
    <property type="component" value="Unassembled WGS sequence"/>
</dbReference>
<dbReference type="Gene3D" id="3.30.70.270">
    <property type="match status" value="2"/>
</dbReference>
<dbReference type="AlphaFoldDB" id="A0A091F3T1"/>
<evidence type="ECO:0000256" key="5">
    <source>
        <dbReference type="ARBA" id="ARBA00022722"/>
    </source>
</evidence>
<dbReference type="InterPro" id="IPR043128">
    <property type="entry name" value="Rev_trsase/Diguanyl_cyclase"/>
</dbReference>
<evidence type="ECO:0000313" key="10">
    <source>
        <dbReference type="EMBL" id="KFO63234.1"/>
    </source>
</evidence>
<dbReference type="PANTHER" id="PTHR41694:SF3">
    <property type="entry name" value="RNA-DIRECTED DNA POLYMERASE-RELATED"/>
    <property type="match status" value="1"/>
</dbReference>
<dbReference type="STRING" id="85066.A0A091F3T1"/>
<comment type="similarity">
    <text evidence="1">Belongs to the beta type-B retroviral polymerase family. HERV class-II K(HML-2) pol subfamily.</text>
</comment>
<keyword evidence="7" id="KW-0378">Hydrolase</keyword>